<dbReference type="InterPro" id="IPR036388">
    <property type="entry name" value="WH-like_DNA-bd_sf"/>
</dbReference>
<dbReference type="KEGG" id="tep:TepRe1_1329"/>
<evidence type="ECO:0000256" key="5">
    <source>
        <dbReference type="ARBA" id="ARBA00022763"/>
    </source>
</evidence>
<keyword evidence="9 13" id="KW-0238">DNA-binding</keyword>
<gene>
    <name evidence="13 17" type="primary">lexA</name>
    <name evidence="17" type="ordered locus">TEPIRE1_1441</name>
</gene>
<dbReference type="OrthoDB" id="9802364at2"/>
<evidence type="ECO:0000256" key="12">
    <source>
        <dbReference type="ARBA" id="ARBA00023236"/>
    </source>
</evidence>
<dbReference type="EMBL" id="HF563609">
    <property type="protein sequence ID" value="CCP26183.1"/>
    <property type="molecule type" value="Genomic_DNA"/>
</dbReference>
<evidence type="ECO:0000313" key="18">
    <source>
        <dbReference type="Proteomes" id="UP000010802"/>
    </source>
</evidence>
<dbReference type="GO" id="GO:0006260">
    <property type="term" value="P:DNA replication"/>
    <property type="evidence" value="ECO:0007669"/>
    <property type="project" value="UniProtKB-UniRule"/>
</dbReference>
<keyword evidence="12 13" id="KW-0742">SOS response</keyword>
<dbReference type="GO" id="GO:0009432">
    <property type="term" value="P:SOS response"/>
    <property type="evidence" value="ECO:0007669"/>
    <property type="project" value="UniProtKB-UniRule"/>
</dbReference>
<dbReference type="InterPro" id="IPR006197">
    <property type="entry name" value="Peptidase_S24_LexA"/>
</dbReference>
<dbReference type="RefSeq" id="WP_013778398.1">
    <property type="nucleotide sequence ID" value="NC_015519.1"/>
</dbReference>
<dbReference type="PATRIC" id="fig|1209989.3.peg.1625"/>
<dbReference type="FunFam" id="1.10.10.10:FF:000009">
    <property type="entry name" value="LexA repressor"/>
    <property type="match status" value="1"/>
</dbReference>
<evidence type="ECO:0000256" key="1">
    <source>
        <dbReference type="ARBA" id="ARBA00007484"/>
    </source>
</evidence>
<keyword evidence="8 13" id="KW-0805">Transcription regulation</keyword>
<dbReference type="AlphaFoldDB" id="F4LUE5"/>
<dbReference type="NCBIfam" id="TIGR00498">
    <property type="entry name" value="lexA"/>
    <property type="match status" value="1"/>
</dbReference>
<feature type="domain" description="Peptidase S24/S26A/S26B/S26C" evidence="15">
    <location>
        <begin position="84"/>
        <end position="196"/>
    </location>
</feature>
<dbReference type="InterPro" id="IPR050077">
    <property type="entry name" value="LexA_repressor"/>
</dbReference>
<comment type="subunit">
    <text evidence="2 13">Homodimer.</text>
</comment>
<comment type="similarity">
    <text evidence="1 13 14">Belongs to the peptidase S24 family.</text>
</comment>
<keyword evidence="3 13" id="KW-0678">Repressor</keyword>
<dbReference type="SUPFAM" id="SSF46785">
    <property type="entry name" value="Winged helix' DNA-binding domain"/>
    <property type="match status" value="1"/>
</dbReference>
<keyword evidence="6 13" id="KW-0378">Hydrolase</keyword>
<evidence type="ECO:0000256" key="6">
    <source>
        <dbReference type="ARBA" id="ARBA00022801"/>
    </source>
</evidence>
<dbReference type="eggNOG" id="COG1974">
    <property type="taxonomic scope" value="Bacteria"/>
</dbReference>
<dbReference type="PRINTS" id="PR00726">
    <property type="entry name" value="LEXASERPTASE"/>
</dbReference>
<dbReference type="KEGG" id="tae:TepiRe1_1441"/>
<evidence type="ECO:0000256" key="3">
    <source>
        <dbReference type="ARBA" id="ARBA00022491"/>
    </source>
</evidence>
<dbReference type="GO" id="GO:0003677">
    <property type="term" value="F:DNA binding"/>
    <property type="evidence" value="ECO:0007669"/>
    <property type="project" value="UniProtKB-UniRule"/>
</dbReference>
<evidence type="ECO:0000313" key="17">
    <source>
        <dbReference type="EMBL" id="CCP26183.1"/>
    </source>
</evidence>
<dbReference type="Gene3D" id="1.10.10.10">
    <property type="entry name" value="Winged helix-like DNA-binding domain superfamily/Winged helix DNA-binding domain"/>
    <property type="match status" value="1"/>
</dbReference>
<evidence type="ECO:0000256" key="9">
    <source>
        <dbReference type="ARBA" id="ARBA00023125"/>
    </source>
</evidence>
<dbReference type="InterPro" id="IPR006199">
    <property type="entry name" value="LexA_DNA-bd_dom"/>
</dbReference>
<dbReference type="InterPro" id="IPR039418">
    <property type="entry name" value="LexA-like"/>
</dbReference>
<comment type="function">
    <text evidence="13">Represses a number of genes involved in the response to DNA damage (SOS response), including recA and lexA. In the presence of single-stranded DNA, RecA interacts with LexA causing an autocatalytic cleavage which disrupts the DNA-binding part of LexA, leading to derepression of the SOS regulon and eventually DNA repair.</text>
</comment>
<evidence type="ECO:0000256" key="8">
    <source>
        <dbReference type="ARBA" id="ARBA00023015"/>
    </source>
</evidence>
<dbReference type="HOGENOM" id="CLU_066192_45_1_9"/>
<dbReference type="Gene3D" id="2.10.109.10">
    <property type="entry name" value="Umud Fragment, subunit A"/>
    <property type="match status" value="1"/>
</dbReference>
<comment type="catalytic activity">
    <reaction evidence="13">
        <text>Hydrolysis of Ala-|-Gly bond in repressor LexA.</text>
        <dbReference type="EC" id="3.4.21.88"/>
    </reaction>
</comment>
<dbReference type="MEROPS" id="S24.001"/>
<dbReference type="CDD" id="cd06529">
    <property type="entry name" value="S24_LexA-like"/>
    <property type="match status" value="1"/>
</dbReference>
<feature type="DNA-binding region" description="H-T-H motif" evidence="13">
    <location>
        <begin position="29"/>
        <end position="49"/>
    </location>
</feature>
<dbReference type="Pfam" id="PF00717">
    <property type="entry name" value="Peptidase_S24"/>
    <property type="match status" value="1"/>
</dbReference>
<dbReference type="GO" id="GO:0045892">
    <property type="term" value="P:negative regulation of DNA-templated transcription"/>
    <property type="evidence" value="ECO:0007669"/>
    <property type="project" value="UniProtKB-UniRule"/>
</dbReference>
<evidence type="ECO:0000256" key="13">
    <source>
        <dbReference type="HAMAP-Rule" id="MF_00015"/>
    </source>
</evidence>
<organism evidence="17 18">
    <name type="scientific">Tepidanaerobacter acetatoxydans (strain DSM 21804 / JCM 16047 / Re1)</name>
    <dbReference type="NCBI Taxonomy" id="1209989"/>
    <lineage>
        <taxon>Bacteria</taxon>
        <taxon>Bacillati</taxon>
        <taxon>Bacillota</taxon>
        <taxon>Clostridia</taxon>
        <taxon>Thermosediminibacterales</taxon>
        <taxon>Tepidanaerobacteraceae</taxon>
        <taxon>Tepidanaerobacter</taxon>
    </lineage>
</organism>
<reference evidence="18" key="1">
    <citation type="journal article" date="2013" name="Genome Announc.">
        <title>First genome sequence of a syntrophic acetate-oxidizing bacterium, Tepidanaerobacter acetatoxydans strain Re1.</title>
        <authorList>
            <person name="Manzoor S."/>
            <person name="Bongcam-Rudloff E."/>
            <person name="Schnurer A."/>
            <person name="Muller B."/>
        </authorList>
    </citation>
    <scope>NUCLEOTIDE SEQUENCE [LARGE SCALE GENOMIC DNA]</scope>
    <source>
        <strain evidence="18">Re1</strain>
    </source>
</reference>
<feature type="active site" description="For autocatalytic cleavage activity" evidence="13">
    <location>
        <position position="163"/>
    </location>
</feature>
<keyword evidence="7 13" id="KW-0068">Autocatalytic cleavage</keyword>
<accession>F4LUE5</accession>
<sequence length="202" mass="23027">MYENLTHRQKQILDYIHNYFKTKGYPPSVREICVATNLKSTATVHSYLVQLEEKGYIKRDPQKPRAIEIMDTGIVIDKDVIQIPLVGKVTAGEPILAQENIENVFAFPKEMLPDANIFMLAVKGDSMIEAGILNGDYVMVQSTNTAKNGDIVVALLEDEATIKRFYKETDHIRLQPENRFMEPIIVKDLKILGKVVGLYRRF</sequence>
<dbReference type="FunFam" id="2.10.109.10:FF:000001">
    <property type="entry name" value="LexA repressor"/>
    <property type="match status" value="1"/>
</dbReference>
<dbReference type="SUPFAM" id="SSF51306">
    <property type="entry name" value="LexA/Signal peptidase"/>
    <property type="match status" value="1"/>
</dbReference>
<name>F4LUE5_TEPAE</name>
<dbReference type="PANTHER" id="PTHR33516:SF2">
    <property type="entry name" value="LEXA REPRESSOR-RELATED"/>
    <property type="match status" value="1"/>
</dbReference>
<evidence type="ECO:0000256" key="10">
    <source>
        <dbReference type="ARBA" id="ARBA00023163"/>
    </source>
</evidence>
<keyword evidence="11 13" id="KW-0234">DNA repair</keyword>
<evidence type="ECO:0000256" key="4">
    <source>
        <dbReference type="ARBA" id="ARBA00022705"/>
    </source>
</evidence>
<evidence type="ECO:0000256" key="14">
    <source>
        <dbReference type="RuleBase" id="RU003991"/>
    </source>
</evidence>
<keyword evidence="4 13" id="KW-0235">DNA replication</keyword>
<dbReference type="EC" id="3.4.21.88" evidence="13"/>
<feature type="site" description="Cleavage; by autolysis" evidence="13">
    <location>
        <begin position="91"/>
        <end position="92"/>
    </location>
</feature>
<evidence type="ECO:0000259" key="15">
    <source>
        <dbReference type="Pfam" id="PF00717"/>
    </source>
</evidence>
<feature type="active site" description="For autocatalytic cleavage activity" evidence="13">
    <location>
        <position position="126"/>
    </location>
</feature>
<dbReference type="Pfam" id="PF01726">
    <property type="entry name" value="LexA_DNA_bind"/>
    <property type="match status" value="1"/>
</dbReference>
<dbReference type="InterPro" id="IPR006200">
    <property type="entry name" value="LexA"/>
</dbReference>
<dbReference type="PANTHER" id="PTHR33516">
    <property type="entry name" value="LEXA REPRESSOR"/>
    <property type="match status" value="1"/>
</dbReference>
<dbReference type="GO" id="GO:0006508">
    <property type="term" value="P:proteolysis"/>
    <property type="evidence" value="ECO:0007669"/>
    <property type="project" value="InterPro"/>
</dbReference>
<dbReference type="STRING" id="1209989.TepRe1_1329"/>
<accession>L0S2V0</accession>
<evidence type="ECO:0000256" key="11">
    <source>
        <dbReference type="ARBA" id="ARBA00023204"/>
    </source>
</evidence>
<dbReference type="GO" id="GO:0006281">
    <property type="term" value="P:DNA repair"/>
    <property type="evidence" value="ECO:0007669"/>
    <property type="project" value="UniProtKB-UniRule"/>
</dbReference>
<dbReference type="GO" id="GO:0004252">
    <property type="term" value="F:serine-type endopeptidase activity"/>
    <property type="evidence" value="ECO:0007669"/>
    <property type="project" value="UniProtKB-UniRule"/>
</dbReference>
<keyword evidence="5 13" id="KW-0227">DNA damage</keyword>
<dbReference type="InterPro" id="IPR015927">
    <property type="entry name" value="Peptidase_S24_S26A/B/C"/>
</dbReference>
<protein>
    <recommendedName>
        <fullName evidence="13">LexA repressor</fullName>
        <ecNumber evidence="13">3.4.21.88</ecNumber>
    </recommendedName>
</protein>
<dbReference type="HAMAP" id="MF_00015">
    <property type="entry name" value="LexA"/>
    <property type="match status" value="1"/>
</dbReference>
<dbReference type="InterPro" id="IPR036390">
    <property type="entry name" value="WH_DNA-bd_sf"/>
</dbReference>
<dbReference type="Proteomes" id="UP000010802">
    <property type="component" value="Chromosome"/>
</dbReference>
<keyword evidence="18" id="KW-1185">Reference proteome</keyword>
<evidence type="ECO:0000256" key="7">
    <source>
        <dbReference type="ARBA" id="ARBA00022813"/>
    </source>
</evidence>
<feature type="domain" description="LexA repressor DNA-binding" evidence="16">
    <location>
        <begin position="3"/>
        <end position="66"/>
    </location>
</feature>
<dbReference type="InterPro" id="IPR036286">
    <property type="entry name" value="LexA/Signal_pep-like_sf"/>
</dbReference>
<proteinExistence type="inferred from homology"/>
<evidence type="ECO:0000259" key="16">
    <source>
        <dbReference type="Pfam" id="PF01726"/>
    </source>
</evidence>
<keyword evidence="10 13" id="KW-0804">Transcription</keyword>
<evidence type="ECO:0000256" key="2">
    <source>
        <dbReference type="ARBA" id="ARBA00011738"/>
    </source>
</evidence>